<reference evidence="4" key="1">
    <citation type="submission" date="2020-10" db="EMBL/GenBank/DDBJ databases">
        <authorList>
            <person name="Gilroy R."/>
        </authorList>
    </citation>
    <scope>NUCLEOTIDE SEQUENCE</scope>
    <source>
        <strain evidence="4">CHK188-20938</strain>
    </source>
</reference>
<name>A0A9D1TB95_9FIRM</name>
<dbReference type="EMBL" id="DVOO01000027">
    <property type="protein sequence ID" value="HIV25918.1"/>
    <property type="molecule type" value="Genomic_DNA"/>
</dbReference>
<evidence type="ECO:0000313" key="4">
    <source>
        <dbReference type="EMBL" id="HIV25918.1"/>
    </source>
</evidence>
<evidence type="ECO:0000259" key="3">
    <source>
        <dbReference type="Pfam" id="PF14238"/>
    </source>
</evidence>
<evidence type="ECO:0000313" key="5">
    <source>
        <dbReference type="Proteomes" id="UP000824169"/>
    </source>
</evidence>
<proteinExistence type="predicted"/>
<evidence type="ECO:0000256" key="1">
    <source>
        <dbReference type="SAM" id="Coils"/>
    </source>
</evidence>
<feature type="domain" description="DUF4340" evidence="3">
    <location>
        <begin position="72"/>
        <end position="259"/>
    </location>
</feature>
<feature type="coiled-coil region" evidence="1">
    <location>
        <begin position="363"/>
        <end position="390"/>
    </location>
</feature>
<protein>
    <submittedName>
        <fullName evidence="4">DUF4340 domain-containing protein</fullName>
    </submittedName>
</protein>
<feature type="compositionally biased region" description="Low complexity" evidence="2">
    <location>
        <begin position="278"/>
        <end position="292"/>
    </location>
</feature>
<evidence type="ECO:0000256" key="2">
    <source>
        <dbReference type="SAM" id="MobiDB-lite"/>
    </source>
</evidence>
<accession>A0A9D1TB95</accession>
<sequence length="484" mass="53558">MTKKKWAKPMILLCIFLILVILYLALRSKNQQEEEAENAGIPILEMDSDSVTEVSFQINGEQVQFAKEEDTWVNTNQSDFPVNQDKLIDLVADLTDTEADRVLSDVENLSEYGLEEPANTIVLKNADGEEKELLVGSQNQGTGSYYLCLGANTSTVYVTDTDVSGNLPSNIMELAQSDSYPEISSTNVLEMRVDKSEGSYDLVKNEETTDWEVTGEDGTVYSAEYQTARSLASTLSDISYASLVDYNAEDMSLYGLNNPAASVYVKYEEEVEQEESDSSSSSSDSSAVSSSSSEEEPEMVEKEVTLYIGNQDTDGNYYVRLDGSSQVNTVSADTISTILDSDSISYWDTSIGYEYVKNMKSIQVTYQGEMKTIERTAEETEDEEGNTEETVTYTSGETTLDSDKVETFLSGMVSITAQSKDPDLTTTQDPEISITVVAENQTFTVTYAPYDSNFYLAIDSEGRPGLVNKNDVNEMIEEYSAIWS</sequence>
<feature type="region of interest" description="Disordered" evidence="2">
    <location>
        <begin position="268"/>
        <end position="300"/>
    </location>
</feature>
<dbReference type="AlphaFoldDB" id="A0A9D1TB95"/>
<dbReference type="Proteomes" id="UP000824169">
    <property type="component" value="Unassembled WGS sequence"/>
</dbReference>
<comment type="caution">
    <text evidence="4">The sequence shown here is derived from an EMBL/GenBank/DDBJ whole genome shotgun (WGS) entry which is preliminary data.</text>
</comment>
<dbReference type="Pfam" id="PF14238">
    <property type="entry name" value="DUF4340"/>
    <property type="match status" value="1"/>
</dbReference>
<organism evidence="4 5">
    <name type="scientific">Candidatus Scatomonas pullistercoris</name>
    <dbReference type="NCBI Taxonomy" id="2840920"/>
    <lineage>
        <taxon>Bacteria</taxon>
        <taxon>Bacillati</taxon>
        <taxon>Bacillota</taxon>
        <taxon>Clostridia</taxon>
        <taxon>Lachnospirales</taxon>
        <taxon>Lachnospiraceae</taxon>
        <taxon>Lachnospiraceae incertae sedis</taxon>
        <taxon>Candidatus Scatomonas</taxon>
    </lineage>
</organism>
<keyword evidence="1" id="KW-0175">Coiled coil</keyword>
<reference evidence="4" key="2">
    <citation type="journal article" date="2021" name="PeerJ">
        <title>Extensive microbial diversity within the chicken gut microbiome revealed by metagenomics and culture.</title>
        <authorList>
            <person name="Gilroy R."/>
            <person name="Ravi A."/>
            <person name="Getino M."/>
            <person name="Pursley I."/>
            <person name="Horton D.L."/>
            <person name="Alikhan N.F."/>
            <person name="Baker D."/>
            <person name="Gharbi K."/>
            <person name="Hall N."/>
            <person name="Watson M."/>
            <person name="Adriaenssens E.M."/>
            <person name="Foster-Nyarko E."/>
            <person name="Jarju S."/>
            <person name="Secka A."/>
            <person name="Antonio M."/>
            <person name="Oren A."/>
            <person name="Chaudhuri R.R."/>
            <person name="La Ragione R."/>
            <person name="Hildebrand F."/>
            <person name="Pallen M.J."/>
        </authorList>
    </citation>
    <scope>NUCLEOTIDE SEQUENCE</scope>
    <source>
        <strain evidence="4">CHK188-20938</strain>
    </source>
</reference>
<dbReference type="InterPro" id="IPR025641">
    <property type="entry name" value="DUF4340"/>
</dbReference>
<gene>
    <name evidence="4" type="ORF">IAB71_09130</name>
</gene>